<sequence>MPDCDEALSQQTDAGTDAGTEAGAGAGAGAGTELRSGESPAFVLSRGLVLLFAVACGAAVANVYFSQPLLVTMGHDLGMSPALVGSVVTLTQAGYGLGLFFLVPLGDVTDRRRLIVAQLLLLVVALTVVAAARTAVILLAGMAATGLLAVVTQTLVAFAASLAPPAGRGRVVGLVTSGVVTGILLARTASGLLADLAGWRSVYLASASLTALLALVLYRVLPRHSSDVAPATLSYGQLLRSTITLFARERLLRLRALFGLLIFAAFSTLWSSVALPLSEAPYFLSHSAIGALGLIGVVGALAATVAGRLNDRGHSRRTTGIALALLAASWLPLAFTRSSLWALFAGVILLDLAVQAVHVTNQSVIYALHPDAGSRLIGGYMVFYSIGSATGAIAATSLYTVAGWGAVCAMGAAFSCLGLVLWAFTRPPSSCKPGTRHEPSAEADHLSRGGPQP</sequence>
<evidence type="ECO:0000256" key="2">
    <source>
        <dbReference type="ARBA" id="ARBA00022692"/>
    </source>
</evidence>
<gene>
    <name evidence="8" type="ORF">ACFYZM_23165</name>
</gene>
<evidence type="ECO:0000256" key="4">
    <source>
        <dbReference type="ARBA" id="ARBA00023136"/>
    </source>
</evidence>
<feature type="transmembrane region" description="Helical" evidence="6">
    <location>
        <begin position="318"/>
        <end position="335"/>
    </location>
</feature>
<dbReference type="CDD" id="cd17324">
    <property type="entry name" value="MFS_NepI_like"/>
    <property type="match status" value="1"/>
</dbReference>
<keyword evidence="4 6" id="KW-0472">Membrane</keyword>
<feature type="transmembrane region" description="Helical" evidence="6">
    <location>
        <begin position="401"/>
        <end position="424"/>
    </location>
</feature>
<feature type="transmembrane region" description="Helical" evidence="6">
    <location>
        <begin position="256"/>
        <end position="277"/>
    </location>
</feature>
<feature type="transmembrane region" description="Helical" evidence="6">
    <location>
        <begin position="43"/>
        <end position="65"/>
    </location>
</feature>
<keyword evidence="9" id="KW-1185">Reference proteome</keyword>
<dbReference type="RefSeq" id="WP_388630275.1">
    <property type="nucleotide sequence ID" value="NZ_JBIAUT010000009.1"/>
</dbReference>
<comment type="subcellular location">
    <subcellularLocation>
        <location evidence="1">Cell membrane</location>
        <topology evidence="1">Multi-pass membrane protein</topology>
    </subcellularLocation>
</comment>
<proteinExistence type="predicted"/>
<feature type="domain" description="Major facilitator superfamily (MFS) profile" evidence="7">
    <location>
        <begin position="48"/>
        <end position="430"/>
    </location>
</feature>
<feature type="compositionally biased region" description="Basic and acidic residues" evidence="5">
    <location>
        <begin position="435"/>
        <end position="447"/>
    </location>
</feature>
<feature type="transmembrane region" description="Helical" evidence="6">
    <location>
        <begin position="171"/>
        <end position="190"/>
    </location>
</feature>
<dbReference type="Proteomes" id="UP001602123">
    <property type="component" value="Unassembled WGS sequence"/>
</dbReference>
<evidence type="ECO:0000313" key="9">
    <source>
        <dbReference type="Proteomes" id="UP001602123"/>
    </source>
</evidence>
<feature type="transmembrane region" description="Helical" evidence="6">
    <location>
        <begin position="202"/>
        <end position="221"/>
    </location>
</feature>
<feature type="transmembrane region" description="Helical" evidence="6">
    <location>
        <begin position="114"/>
        <end position="132"/>
    </location>
</feature>
<feature type="transmembrane region" description="Helical" evidence="6">
    <location>
        <begin position="77"/>
        <end position="102"/>
    </location>
</feature>
<evidence type="ECO:0000259" key="7">
    <source>
        <dbReference type="PROSITE" id="PS50850"/>
    </source>
</evidence>
<evidence type="ECO:0000256" key="3">
    <source>
        <dbReference type="ARBA" id="ARBA00022989"/>
    </source>
</evidence>
<comment type="caution">
    <text evidence="8">The sequence shown here is derived from an EMBL/GenBank/DDBJ whole genome shotgun (WGS) entry which is preliminary data.</text>
</comment>
<feature type="compositionally biased region" description="Low complexity" evidence="5">
    <location>
        <begin position="12"/>
        <end position="21"/>
    </location>
</feature>
<keyword evidence="3 6" id="KW-1133">Transmembrane helix</keyword>
<keyword evidence="2 6" id="KW-0812">Transmembrane</keyword>
<dbReference type="EMBL" id="JBIAUT010000009">
    <property type="protein sequence ID" value="MFF4219164.1"/>
    <property type="molecule type" value="Genomic_DNA"/>
</dbReference>
<accession>A0ABW6U6D2</accession>
<dbReference type="InterPro" id="IPR011701">
    <property type="entry name" value="MFS"/>
</dbReference>
<reference evidence="8 9" key="1">
    <citation type="submission" date="2024-10" db="EMBL/GenBank/DDBJ databases">
        <title>The Natural Products Discovery Center: Release of the First 8490 Sequenced Strains for Exploring Actinobacteria Biosynthetic Diversity.</title>
        <authorList>
            <person name="Kalkreuter E."/>
            <person name="Kautsar S.A."/>
            <person name="Yang D."/>
            <person name="Bader C.D."/>
            <person name="Teijaro C.N."/>
            <person name="Fluegel L."/>
            <person name="Davis C.M."/>
            <person name="Simpson J.R."/>
            <person name="Lauterbach L."/>
            <person name="Steele A.D."/>
            <person name="Gui C."/>
            <person name="Meng S."/>
            <person name="Li G."/>
            <person name="Viehrig K."/>
            <person name="Ye F."/>
            <person name="Su P."/>
            <person name="Kiefer A.F."/>
            <person name="Nichols A."/>
            <person name="Cepeda A.J."/>
            <person name="Yan W."/>
            <person name="Fan B."/>
            <person name="Jiang Y."/>
            <person name="Adhikari A."/>
            <person name="Zheng C.-J."/>
            <person name="Schuster L."/>
            <person name="Cowan T.M."/>
            <person name="Smanski M.J."/>
            <person name="Chevrette M.G."/>
            <person name="De Carvalho L.P.S."/>
            <person name="Shen B."/>
        </authorList>
    </citation>
    <scope>NUCLEOTIDE SEQUENCE [LARGE SCALE GENOMIC DNA]</scope>
    <source>
        <strain evidence="8 9">NPDC001650</strain>
    </source>
</reference>
<dbReference type="Pfam" id="PF07690">
    <property type="entry name" value="MFS_1"/>
    <property type="match status" value="1"/>
</dbReference>
<evidence type="ECO:0000256" key="1">
    <source>
        <dbReference type="ARBA" id="ARBA00004651"/>
    </source>
</evidence>
<name>A0ABW6U6D2_9ACTN</name>
<feature type="transmembrane region" description="Helical" evidence="6">
    <location>
        <begin position="138"/>
        <end position="159"/>
    </location>
</feature>
<dbReference type="Gene3D" id="1.20.1250.20">
    <property type="entry name" value="MFS general substrate transporter like domains"/>
    <property type="match status" value="1"/>
</dbReference>
<feature type="transmembrane region" description="Helical" evidence="6">
    <location>
        <begin position="283"/>
        <end position="306"/>
    </location>
</feature>
<feature type="region of interest" description="Disordered" evidence="5">
    <location>
        <begin position="1"/>
        <end position="32"/>
    </location>
</feature>
<dbReference type="PANTHER" id="PTHR42910">
    <property type="entry name" value="TRANSPORTER SCO4007-RELATED"/>
    <property type="match status" value="1"/>
</dbReference>
<dbReference type="InterPro" id="IPR020846">
    <property type="entry name" value="MFS_dom"/>
</dbReference>
<dbReference type="PANTHER" id="PTHR42910:SF1">
    <property type="entry name" value="MAJOR FACILITATOR SUPERFAMILY (MFS) PROFILE DOMAIN-CONTAINING PROTEIN"/>
    <property type="match status" value="1"/>
</dbReference>
<dbReference type="InterPro" id="IPR036259">
    <property type="entry name" value="MFS_trans_sf"/>
</dbReference>
<organism evidence="8 9">
    <name type="scientific">Streptomyces nondiastaticus</name>
    <dbReference type="NCBI Taxonomy" id="3154512"/>
    <lineage>
        <taxon>Bacteria</taxon>
        <taxon>Bacillati</taxon>
        <taxon>Actinomycetota</taxon>
        <taxon>Actinomycetes</taxon>
        <taxon>Kitasatosporales</taxon>
        <taxon>Streptomycetaceae</taxon>
        <taxon>Streptomyces</taxon>
    </lineage>
</organism>
<feature type="transmembrane region" description="Helical" evidence="6">
    <location>
        <begin position="372"/>
        <end position="395"/>
    </location>
</feature>
<evidence type="ECO:0000256" key="6">
    <source>
        <dbReference type="SAM" id="Phobius"/>
    </source>
</evidence>
<evidence type="ECO:0000313" key="8">
    <source>
        <dbReference type="EMBL" id="MFF4219164.1"/>
    </source>
</evidence>
<evidence type="ECO:0000256" key="5">
    <source>
        <dbReference type="SAM" id="MobiDB-lite"/>
    </source>
</evidence>
<dbReference type="PROSITE" id="PS50850">
    <property type="entry name" value="MFS"/>
    <property type="match status" value="1"/>
</dbReference>
<dbReference type="SUPFAM" id="SSF103473">
    <property type="entry name" value="MFS general substrate transporter"/>
    <property type="match status" value="1"/>
</dbReference>
<protein>
    <submittedName>
        <fullName evidence="8">MFS transporter</fullName>
    </submittedName>
</protein>
<feature type="region of interest" description="Disordered" evidence="5">
    <location>
        <begin position="431"/>
        <end position="453"/>
    </location>
</feature>